<gene>
    <name evidence="1" type="ORF">ATEG_05532</name>
</gene>
<protein>
    <submittedName>
        <fullName evidence="1">Uncharacterized protein</fullName>
    </submittedName>
</protein>
<reference evidence="2" key="1">
    <citation type="submission" date="2005-09" db="EMBL/GenBank/DDBJ databases">
        <title>Annotation of the Aspergillus terreus NIH2624 genome.</title>
        <authorList>
            <person name="Birren B.W."/>
            <person name="Lander E.S."/>
            <person name="Galagan J.E."/>
            <person name="Nusbaum C."/>
            <person name="Devon K."/>
            <person name="Henn M."/>
            <person name="Ma L.-J."/>
            <person name="Jaffe D.B."/>
            <person name="Butler J."/>
            <person name="Alvarez P."/>
            <person name="Gnerre S."/>
            <person name="Grabherr M."/>
            <person name="Kleber M."/>
            <person name="Mauceli E.W."/>
            <person name="Brockman W."/>
            <person name="Rounsley S."/>
            <person name="Young S.K."/>
            <person name="LaButti K."/>
            <person name="Pushparaj V."/>
            <person name="DeCaprio D."/>
            <person name="Crawford M."/>
            <person name="Koehrsen M."/>
            <person name="Engels R."/>
            <person name="Montgomery P."/>
            <person name="Pearson M."/>
            <person name="Howarth C."/>
            <person name="Larson L."/>
            <person name="Luoma S."/>
            <person name="White J."/>
            <person name="Alvarado L."/>
            <person name="Kodira C.D."/>
            <person name="Zeng Q."/>
            <person name="Oleary S."/>
            <person name="Yandava C."/>
            <person name="Denning D.W."/>
            <person name="Nierman W.C."/>
            <person name="Milne T."/>
            <person name="Madden K."/>
        </authorList>
    </citation>
    <scope>NUCLEOTIDE SEQUENCE [LARGE SCALE GENOMIC DNA]</scope>
    <source>
        <strain evidence="2">NIH 2624 / FGSC A1156</strain>
    </source>
</reference>
<sequence>MSYTKQKRGSSQLCYMDEGNIHHARLLDDSSTALLPTEPIIQCGEFISLFSCGFKTLFAGSSGGESRSLRSLSHVAPQIFSLGYREAMNNRAQFIPPISRSIASILKTTNDASLRDKAKLLGAQVSTSGTDSPAQEWEAQRLTIQRSLWRIAQKQLYKPGSSRNLCLVDPAPGRGSIMQPSDDILFSESCSDGTPGGDDDHDSLEYYFGADDEALSFYGMDDEGSIICMKEDISEDSDEILCHSEIDDNAPEDLALFVLEDQETFASMHDLMMSRLGAEDILQPLSDGFSDESVEDMLCDGI</sequence>
<dbReference type="STRING" id="341663.Q0CLA2"/>
<dbReference type="eggNOG" id="ENOG502SZNV">
    <property type="taxonomic scope" value="Eukaryota"/>
</dbReference>
<dbReference type="Proteomes" id="UP000007963">
    <property type="component" value="Unassembled WGS sequence"/>
</dbReference>
<dbReference type="VEuPathDB" id="FungiDB:ATEG_05532"/>
<dbReference type="GeneID" id="4320569"/>
<evidence type="ECO:0000313" key="1">
    <source>
        <dbReference type="EMBL" id="EAU34601.1"/>
    </source>
</evidence>
<dbReference type="EMBL" id="CH476600">
    <property type="protein sequence ID" value="EAU34601.1"/>
    <property type="molecule type" value="Genomic_DNA"/>
</dbReference>
<name>Q0CLA2_ASPTN</name>
<dbReference type="OrthoDB" id="4187154at2759"/>
<accession>Q0CLA2</accession>
<dbReference type="AlphaFoldDB" id="Q0CLA2"/>
<proteinExistence type="predicted"/>
<dbReference type="RefSeq" id="XP_001214710.1">
    <property type="nucleotide sequence ID" value="XM_001214710.1"/>
</dbReference>
<dbReference type="HOGENOM" id="CLU_921275_0_0_1"/>
<evidence type="ECO:0000313" key="2">
    <source>
        <dbReference type="Proteomes" id="UP000007963"/>
    </source>
</evidence>
<organism evidence="1 2">
    <name type="scientific">Aspergillus terreus (strain NIH 2624 / FGSC A1156)</name>
    <dbReference type="NCBI Taxonomy" id="341663"/>
    <lineage>
        <taxon>Eukaryota</taxon>
        <taxon>Fungi</taxon>
        <taxon>Dikarya</taxon>
        <taxon>Ascomycota</taxon>
        <taxon>Pezizomycotina</taxon>
        <taxon>Eurotiomycetes</taxon>
        <taxon>Eurotiomycetidae</taxon>
        <taxon>Eurotiales</taxon>
        <taxon>Aspergillaceae</taxon>
        <taxon>Aspergillus</taxon>
        <taxon>Aspergillus subgen. Circumdati</taxon>
    </lineage>
</organism>